<feature type="transmembrane region" description="Helical" evidence="1">
    <location>
        <begin position="998"/>
        <end position="1022"/>
    </location>
</feature>
<feature type="transmembrane region" description="Helical" evidence="1">
    <location>
        <begin position="955"/>
        <end position="977"/>
    </location>
</feature>
<dbReference type="Pfam" id="PF05729">
    <property type="entry name" value="NACHT"/>
    <property type="match status" value="1"/>
</dbReference>
<protein>
    <submittedName>
        <fullName evidence="3">CHAT domain protein</fullName>
    </submittedName>
</protein>
<evidence type="ECO:0000259" key="2">
    <source>
        <dbReference type="PROSITE" id="PS50837"/>
    </source>
</evidence>
<keyword evidence="1" id="KW-0472">Membrane</keyword>
<dbReference type="InterPro" id="IPR007111">
    <property type="entry name" value="NACHT_NTPase"/>
</dbReference>
<feature type="transmembrane region" description="Helical" evidence="1">
    <location>
        <begin position="836"/>
        <end position="861"/>
    </location>
</feature>
<dbReference type="InterPro" id="IPR027417">
    <property type="entry name" value="P-loop_NTPase"/>
</dbReference>
<dbReference type="AlphaFoldDB" id="A0A5C5ZYL4"/>
<evidence type="ECO:0000256" key="1">
    <source>
        <dbReference type="SAM" id="Phobius"/>
    </source>
</evidence>
<gene>
    <name evidence="3" type="ORF">Pla52n_60890</name>
</gene>
<accession>A0A5C5ZYL4</accession>
<keyword evidence="1" id="KW-1133">Transmembrane helix</keyword>
<dbReference type="PROSITE" id="PS50837">
    <property type="entry name" value="NACHT"/>
    <property type="match status" value="1"/>
</dbReference>
<dbReference type="OrthoDB" id="292901at2"/>
<proteinExistence type="predicted"/>
<feature type="transmembrane region" description="Helical" evidence="1">
    <location>
        <begin position="873"/>
        <end position="893"/>
    </location>
</feature>
<keyword evidence="4" id="KW-1185">Reference proteome</keyword>
<keyword evidence="1" id="KW-0812">Transmembrane</keyword>
<dbReference type="Pfam" id="PF12770">
    <property type="entry name" value="CHAT"/>
    <property type="match status" value="1"/>
</dbReference>
<evidence type="ECO:0000313" key="4">
    <source>
        <dbReference type="Proteomes" id="UP000320176"/>
    </source>
</evidence>
<comment type="caution">
    <text evidence="3">The sequence shown here is derived from an EMBL/GenBank/DDBJ whole genome shotgun (WGS) entry which is preliminary data.</text>
</comment>
<sequence length="1123" mass="125894">MDADPNVFSVRIASSAERGFAVEVDSPVGRCQSTLVLPWPDESALSAMLARLPQAVRGQRALELVRPNADDTDEAVDAQTIGEQLFDALFHGESLALLSRNLDALGGELSSLQIRLHIDQADPGVSVLNRLPWELMRDRRMGEYLGLSNRTPIVRYLEVPRNYTAFAFKPPFRVLVVMSNPDGVAKLDLDRERSLIESSWGKRDDVQVDFLSKATTDQLQRRLQGATYHVLHFMGHGTFDRQSGVGKLVMENEDGSACLISGEALGRILRDTSLRLVFLNACQTAQVGAGGASSIESQMSERAFSGVASSLVLAGLPAVLAMQFPISDTAAIAFSETFYRLLPQCRPLEYVVAEARKRVDQLQFESGATEWATPVLFSRLGDGRIFESPFRVTPLDDEQQELLSRLTLKMRRYWIEGKLDKDIPIKPPIELTKELCPKALDRAIDDYGQYSHAETSDAELLVPAGKTIASLFDENNRKLLILGEPGLGKTITLLALVQHLIQRHDADRNEPVPVVLMLSSWSQSKLSIADWIAIEIANKYKIPSRLAMRWTVTDHLMVMLDGLDEVPEENREDCVAAINQYVAQQTDIDGRCFLAVCCRFDDYSRLTNRFTFDGAIKLRPLSETQIRDFLEKFGDDLAELQQILDADPQLLSEAQSPLMLGLMSMAYSNNPGVFSRWRELASSSPESTHSLRHLLIETYVDQVFSRNRATPSRYGREEVMNGLRWLANQLHHQHQSVYLIENLQPGSLDNRFHGFLYFVLHSLVLGSLLGGVLMGVWHHSEHVDPSFPPASETQPYWLVITPIWVLSVALWDWWWTKRDRDRSPERIISRSLGSRAVHAVFRITSFYAIWVLLWMMLSAFVGQQDSEGSMLLWLSHPLSTGVTVAAMYALAVGGRDTLQYIGAAEQLRWSSKRAMFGAGIGLAIGFAAWTMYAISNWVGIFNESVVDGVDQDQRTVFFHLAFYLPLGLVYGFVFGGLKMSMTEQKTRPNEGIMLSINNSVYGGVVVGGVAIATMLILLPNLFPNSDWADDWPSYIWLGALTGMIAMFWFGLIDVVRHYCLRAILLLTKTAPWHLPRLFDQASDLTLLQKIGGGYIFRDRMWYDYFLGQSEATAESNDSNSPGR</sequence>
<dbReference type="RefSeq" id="WP_146523027.1">
    <property type="nucleotide sequence ID" value="NZ_CP151726.1"/>
</dbReference>
<reference evidence="3 4" key="1">
    <citation type="submission" date="2019-02" db="EMBL/GenBank/DDBJ databases">
        <title>Deep-cultivation of Planctomycetes and their phenomic and genomic characterization uncovers novel biology.</title>
        <authorList>
            <person name="Wiegand S."/>
            <person name="Jogler M."/>
            <person name="Boedeker C."/>
            <person name="Pinto D."/>
            <person name="Vollmers J."/>
            <person name="Rivas-Marin E."/>
            <person name="Kohn T."/>
            <person name="Peeters S.H."/>
            <person name="Heuer A."/>
            <person name="Rast P."/>
            <person name="Oberbeckmann S."/>
            <person name="Bunk B."/>
            <person name="Jeske O."/>
            <person name="Meyerdierks A."/>
            <person name="Storesund J.E."/>
            <person name="Kallscheuer N."/>
            <person name="Luecker S."/>
            <person name="Lage O.M."/>
            <person name="Pohl T."/>
            <person name="Merkel B.J."/>
            <person name="Hornburger P."/>
            <person name="Mueller R.-W."/>
            <person name="Bruemmer F."/>
            <person name="Labrenz M."/>
            <person name="Spormann A.M."/>
            <person name="Op Den Camp H."/>
            <person name="Overmann J."/>
            <person name="Amann R."/>
            <person name="Jetten M.S.M."/>
            <person name="Mascher T."/>
            <person name="Medema M.H."/>
            <person name="Devos D.P."/>
            <person name="Kaster A.-K."/>
            <person name="Ovreas L."/>
            <person name="Rohde M."/>
            <person name="Galperin M.Y."/>
            <person name="Jogler C."/>
        </authorList>
    </citation>
    <scope>NUCLEOTIDE SEQUENCE [LARGE SCALE GENOMIC DNA]</scope>
    <source>
        <strain evidence="3 4">Pla52n</strain>
    </source>
</reference>
<feature type="domain" description="NACHT" evidence="2">
    <location>
        <begin position="477"/>
        <end position="571"/>
    </location>
</feature>
<dbReference type="Gene3D" id="3.40.50.300">
    <property type="entry name" value="P-loop containing nucleotide triphosphate hydrolases"/>
    <property type="match status" value="1"/>
</dbReference>
<feature type="transmembrane region" description="Helical" evidence="1">
    <location>
        <begin position="914"/>
        <end position="935"/>
    </location>
</feature>
<dbReference type="SUPFAM" id="SSF52540">
    <property type="entry name" value="P-loop containing nucleoside triphosphate hydrolases"/>
    <property type="match status" value="1"/>
</dbReference>
<dbReference type="Proteomes" id="UP000320176">
    <property type="component" value="Unassembled WGS sequence"/>
</dbReference>
<organism evidence="3 4">
    <name type="scientific">Stieleria varia</name>
    <dbReference type="NCBI Taxonomy" id="2528005"/>
    <lineage>
        <taxon>Bacteria</taxon>
        <taxon>Pseudomonadati</taxon>
        <taxon>Planctomycetota</taxon>
        <taxon>Planctomycetia</taxon>
        <taxon>Pirellulales</taxon>
        <taxon>Pirellulaceae</taxon>
        <taxon>Stieleria</taxon>
    </lineage>
</organism>
<feature type="transmembrane region" description="Helical" evidence="1">
    <location>
        <begin position="755"/>
        <end position="776"/>
    </location>
</feature>
<dbReference type="InterPro" id="IPR024983">
    <property type="entry name" value="CHAT_dom"/>
</dbReference>
<dbReference type="EMBL" id="SJPN01000010">
    <property type="protein sequence ID" value="TWT92724.1"/>
    <property type="molecule type" value="Genomic_DNA"/>
</dbReference>
<evidence type="ECO:0000313" key="3">
    <source>
        <dbReference type="EMBL" id="TWT92724.1"/>
    </source>
</evidence>
<feature type="transmembrane region" description="Helical" evidence="1">
    <location>
        <begin position="1034"/>
        <end position="1055"/>
    </location>
</feature>
<name>A0A5C5ZYL4_9BACT</name>